<dbReference type="InterPro" id="IPR020583">
    <property type="entry name" value="Inositol_monoP_metal-BS"/>
</dbReference>
<dbReference type="Gene3D" id="3.30.540.10">
    <property type="entry name" value="Fructose-1,6-Bisphosphatase, subunit A, domain 1"/>
    <property type="match status" value="1"/>
</dbReference>
<dbReference type="InterPro" id="IPR051090">
    <property type="entry name" value="Inositol_monoP_superfamily"/>
</dbReference>
<dbReference type="Pfam" id="PF00459">
    <property type="entry name" value="Inositol_P"/>
    <property type="match status" value="1"/>
</dbReference>
<proteinExistence type="inferred from homology"/>
<dbReference type="GO" id="GO:0000103">
    <property type="term" value="P:sulfate assimilation"/>
    <property type="evidence" value="ECO:0007669"/>
    <property type="project" value="TreeGrafter"/>
</dbReference>
<dbReference type="PANTHER" id="PTHR43200">
    <property type="entry name" value="PHOSPHATASE"/>
    <property type="match status" value="1"/>
</dbReference>
<evidence type="ECO:0000256" key="2">
    <source>
        <dbReference type="ARBA" id="ARBA00009759"/>
    </source>
</evidence>
<organism evidence="7 8">
    <name type="scientific">Lophium mytilinum</name>
    <dbReference type="NCBI Taxonomy" id="390894"/>
    <lineage>
        <taxon>Eukaryota</taxon>
        <taxon>Fungi</taxon>
        <taxon>Dikarya</taxon>
        <taxon>Ascomycota</taxon>
        <taxon>Pezizomycotina</taxon>
        <taxon>Dothideomycetes</taxon>
        <taxon>Pleosporomycetidae</taxon>
        <taxon>Mytilinidiales</taxon>
        <taxon>Mytilinidiaceae</taxon>
        <taxon>Lophium</taxon>
    </lineage>
</organism>
<feature type="binding site" evidence="6">
    <location>
        <position position="147"/>
    </location>
    <ligand>
        <name>Mg(2+)</name>
        <dbReference type="ChEBI" id="CHEBI:18420"/>
        <label>1</label>
        <note>catalytic</note>
    </ligand>
</feature>
<dbReference type="Gene3D" id="3.40.190.80">
    <property type="match status" value="1"/>
</dbReference>
<dbReference type="PANTHER" id="PTHR43200:SF2">
    <property type="entry name" value="3'(2'),5'-BISPHOSPHATE NUCLEOTIDASE"/>
    <property type="match status" value="1"/>
</dbReference>
<evidence type="ECO:0000256" key="4">
    <source>
        <dbReference type="ARBA" id="ARBA00022801"/>
    </source>
</evidence>
<dbReference type="OrthoDB" id="411145at2759"/>
<reference evidence="7" key="1">
    <citation type="journal article" date="2020" name="Stud. Mycol.">
        <title>101 Dothideomycetes genomes: a test case for predicting lifestyles and emergence of pathogens.</title>
        <authorList>
            <person name="Haridas S."/>
            <person name="Albert R."/>
            <person name="Binder M."/>
            <person name="Bloem J."/>
            <person name="Labutti K."/>
            <person name="Salamov A."/>
            <person name="Andreopoulos B."/>
            <person name="Baker S."/>
            <person name="Barry K."/>
            <person name="Bills G."/>
            <person name="Bluhm B."/>
            <person name="Cannon C."/>
            <person name="Castanera R."/>
            <person name="Culley D."/>
            <person name="Daum C."/>
            <person name="Ezra D."/>
            <person name="Gonzalez J."/>
            <person name="Henrissat B."/>
            <person name="Kuo A."/>
            <person name="Liang C."/>
            <person name="Lipzen A."/>
            <person name="Lutzoni F."/>
            <person name="Magnuson J."/>
            <person name="Mondo S."/>
            <person name="Nolan M."/>
            <person name="Ohm R."/>
            <person name="Pangilinan J."/>
            <person name="Park H.-J."/>
            <person name="Ramirez L."/>
            <person name="Alfaro M."/>
            <person name="Sun H."/>
            <person name="Tritt A."/>
            <person name="Yoshinaga Y."/>
            <person name="Zwiers L.-H."/>
            <person name="Turgeon B."/>
            <person name="Goodwin S."/>
            <person name="Spatafora J."/>
            <person name="Crous P."/>
            <person name="Grigoriev I."/>
        </authorList>
    </citation>
    <scope>NUCLEOTIDE SEQUENCE</scope>
    <source>
        <strain evidence="7">CBS 269.34</strain>
    </source>
</reference>
<comment type="cofactor">
    <cofactor evidence="1 6">
        <name>Mg(2+)</name>
        <dbReference type="ChEBI" id="CHEBI:18420"/>
    </cofactor>
</comment>
<keyword evidence="8" id="KW-1185">Reference proteome</keyword>
<dbReference type="SUPFAM" id="SSF56655">
    <property type="entry name" value="Carbohydrate phosphatase"/>
    <property type="match status" value="1"/>
</dbReference>
<dbReference type="EMBL" id="MU004196">
    <property type="protein sequence ID" value="KAF2491038.1"/>
    <property type="molecule type" value="Genomic_DNA"/>
</dbReference>
<evidence type="ECO:0000256" key="5">
    <source>
        <dbReference type="ARBA" id="ARBA00022842"/>
    </source>
</evidence>
<evidence type="ECO:0000313" key="8">
    <source>
        <dbReference type="Proteomes" id="UP000799750"/>
    </source>
</evidence>
<evidence type="ECO:0000256" key="6">
    <source>
        <dbReference type="PIRSR" id="PIRSR600760-2"/>
    </source>
</evidence>
<dbReference type="Proteomes" id="UP000799750">
    <property type="component" value="Unassembled WGS sequence"/>
</dbReference>
<dbReference type="InterPro" id="IPR000760">
    <property type="entry name" value="Inositol_monophosphatase-like"/>
</dbReference>
<evidence type="ECO:0000256" key="1">
    <source>
        <dbReference type="ARBA" id="ARBA00001946"/>
    </source>
</evidence>
<gene>
    <name evidence="7" type="ORF">BU16DRAFT_595766</name>
</gene>
<dbReference type="GO" id="GO:0046872">
    <property type="term" value="F:metal ion binding"/>
    <property type="evidence" value="ECO:0007669"/>
    <property type="project" value="UniProtKB-KW"/>
</dbReference>
<keyword evidence="4" id="KW-0378">Hydrolase</keyword>
<feature type="binding site" evidence="6">
    <location>
        <position position="310"/>
    </location>
    <ligand>
        <name>Mg(2+)</name>
        <dbReference type="ChEBI" id="CHEBI:18420"/>
        <label>1</label>
        <note>catalytic</note>
    </ligand>
</feature>
<comment type="similarity">
    <text evidence="2">Belongs to the inositol monophosphatase superfamily.</text>
</comment>
<accession>A0A6A6QF55</accession>
<dbReference type="AlphaFoldDB" id="A0A6A6QF55"/>
<dbReference type="CDD" id="cd01517">
    <property type="entry name" value="PAP_phosphatase"/>
    <property type="match status" value="1"/>
</dbReference>
<dbReference type="PROSITE" id="PS00629">
    <property type="entry name" value="IMP_1"/>
    <property type="match status" value="1"/>
</dbReference>
<evidence type="ECO:0000256" key="3">
    <source>
        <dbReference type="ARBA" id="ARBA00022723"/>
    </source>
</evidence>
<dbReference type="GO" id="GO:0008441">
    <property type="term" value="F:3'(2'),5'-bisphosphate nucleotidase activity"/>
    <property type="evidence" value="ECO:0007669"/>
    <property type="project" value="TreeGrafter"/>
</dbReference>
<keyword evidence="3 6" id="KW-0479">Metal-binding</keyword>
<sequence length="373" mass="40105">MYPNYTPDLHLALRTVHRATLLTKSILRLLNNSIAAETKPDASPVTIADFAAQCLIIAALRAHHPADSFVGEESAAALRANPALREAVWALVSSASSEALTGLGEGDGEGVEALAVPQTMEEMLDVIDVGLGEQTKEGRVWVLDPVDGTATFMKGQQYVVALALLVDGVQKVGVLAAPNLRWDVRAGGGAGQKIHEDLVDGEGWGVVLSAVEGEGAWVRRVEEEGYGEAVRIGVDDRERRLEELDFVEAAPGSTTLSQESHRRVAEGLGAKWPGTQLWSQQMKYVALSLGAVDVMLRIPKTKDRFTQVWDHAGGQLIFQETGGKIQDLNGGAIDLAQGRKLKGERNFGMIAARPWCWEKVNEAAKEAVAALGF</sequence>
<feature type="binding site" evidence="6">
    <location>
        <position position="72"/>
    </location>
    <ligand>
        <name>Mg(2+)</name>
        <dbReference type="ChEBI" id="CHEBI:18420"/>
        <label>1</label>
        <note>catalytic</note>
    </ligand>
</feature>
<keyword evidence="5 6" id="KW-0460">Magnesium</keyword>
<feature type="binding site" evidence="6">
    <location>
        <position position="144"/>
    </location>
    <ligand>
        <name>Mg(2+)</name>
        <dbReference type="ChEBI" id="CHEBI:18420"/>
        <label>1</label>
        <note>catalytic</note>
    </ligand>
</feature>
<evidence type="ECO:0000313" key="7">
    <source>
        <dbReference type="EMBL" id="KAF2491038.1"/>
    </source>
</evidence>
<name>A0A6A6QF55_9PEZI</name>
<protein>
    <submittedName>
        <fullName evidence="7">Carbohydrate phosphatase</fullName>
    </submittedName>
</protein>